<proteinExistence type="predicted"/>
<name>A0A9X9MCE8_GULGU</name>
<gene>
    <name evidence="1" type="ORF">BN2614_LOCUS2</name>
</gene>
<accession>A0A9X9MCE8</accession>
<keyword evidence="2" id="KW-1185">Reference proteome</keyword>
<comment type="caution">
    <text evidence="1">The sequence shown here is derived from an EMBL/GenBank/DDBJ whole genome shotgun (WGS) entry which is preliminary data.</text>
</comment>
<organism evidence="1 2">
    <name type="scientific">Gulo gulo</name>
    <name type="common">Wolverine</name>
    <name type="synonym">Gluton</name>
    <dbReference type="NCBI Taxonomy" id="48420"/>
    <lineage>
        <taxon>Eukaryota</taxon>
        <taxon>Metazoa</taxon>
        <taxon>Chordata</taxon>
        <taxon>Craniata</taxon>
        <taxon>Vertebrata</taxon>
        <taxon>Euteleostomi</taxon>
        <taxon>Mammalia</taxon>
        <taxon>Eutheria</taxon>
        <taxon>Laurasiatheria</taxon>
        <taxon>Carnivora</taxon>
        <taxon>Caniformia</taxon>
        <taxon>Musteloidea</taxon>
        <taxon>Mustelidae</taxon>
        <taxon>Guloninae</taxon>
        <taxon>Gulo</taxon>
    </lineage>
</organism>
<dbReference type="Proteomes" id="UP000269945">
    <property type="component" value="Unassembled WGS sequence"/>
</dbReference>
<protein>
    <submittedName>
        <fullName evidence="1">Uncharacterized protein</fullName>
    </submittedName>
</protein>
<dbReference type="AlphaFoldDB" id="A0A9X9MCE8"/>
<dbReference type="EMBL" id="CYRY02046486">
    <property type="protein sequence ID" value="VCX42203.1"/>
    <property type="molecule type" value="Genomic_DNA"/>
</dbReference>
<evidence type="ECO:0000313" key="2">
    <source>
        <dbReference type="Proteomes" id="UP000269945"/>
    </source>
</evidence>
<reference evidence="1 2" key="1">
    <citation type="submission" date="2018-10" db="EMBL/GenBank/DDBJ databases">
        <authorList>
            <person name="Ekblom R."/>
            <person name="Jareborg N."/>
        </authorList>
    </citation>
    <scope>NUCLEOTIDE SEQUENCE [LARGE SCALE GENOMIC DNA]</scope>
    <source>
        <tissue evidence="1">Muscle</tissue>
    </source>
</reference>
<evidence type="ECO:0000313" key="1">
    <source>
        <dbReference type="EMBL" id="VCX42203.1"/>
    </source>
</evidence>
<sequence>MSLLCLISSKGLHLMENGICVMAHKALLGLRLLSLTLSHIFDSSLAVLCLEHTQLVRTCLLFFRVRTFSSMSFAGPAPPHSSDHPSVTGPARSSLTVCPRRVAPSPQSCFLAQPIAGRLACCRGRLDCRFVKNWDLSVFLVTVSLELRMVPGTWE</sequence>